<dbReference type="EMBL" id="NPBY01000113">
    <property type="protein sequence ID" value="PAD71247.1"/>
    <property type="molecule type" value="Genomic_DNA"/>
</dbReference>
<keyword evidence="1" id="KW-0472">Membrane</keyword>
<dbReference type="InterPro" id="IPR027383">
    <property type="entry name" value="Znf_put"/>
</dbReference>
<evidence type="ECO:0000256" key="1">
    <source>
        <dbReference type="SAM" id="Phobius"/>
    </source>
</evidence>
<sequence length="221" mass="25417">MGTSYLLPRKTKVDERKIIMKCDMIRDLLPSYIEKLTSSYSNEEIDKHLESCEACRQFYREMTEETGLYMPSIDKDEAQKLNYLKKVRKINKRKIILSVSAVLLLAVAVIWLFAIGTRVSSEDVNIAHHMSNGRLEVHLTLENGKDLLVSSKSTFIYDENGNVIGHETRYTPKGVLHNPFDNVGNEYMLGTELSNEPDYQHSFILEFKDKSMTFINGELVE</sequence>
<organism evidence="3 4">
    <name type="scientific">Paenibacillus campinasensis</name>
    <dbReference type="NCBI Taxonomy" id="66347"/>
    <lineage>
        <taxon>Bacteria</taxon>
        <taxon>Bacillati</taxon>
        <taxon>Bacillota</taxon>
        <taxon>Bacilli</taxon>
        <taxon>Bacillales</taxon>
        <taxon>Paenibacillaceae</taxon>
        <taxon>Paenibacillus</taxon>
    </lineage>
</organism>
<dbReference type="OrthoDB" id="6194834at2"/>
<comment type="caution">
    <text evidence="3">The sequence shown here is derived from an EMBL/GenBank/DDBJ whole genome shotgun (WGS) entry which is preliminary data.</text>
</comment>
<gene>
    <name evidence="3" type="ORF">CHH67_25165</name>
</gene>
<accession>A0A268EDQ8</accession>
<reference evidence="3 4" key="1">
    <citation type="submission" date="2017-07" db="EMBL/GenBank/DDBJ databases">
        <title>Isolation and whole genome analysis of endospore-forming bacteria from heroin.</title>
        <authorList>
            <person name="Kalinowski J."/>
            <person name="Ahrens B."/>
            <person name="Al-Dilaimi A."/>
            <person name="Winkler A."/>
            <person name="Wibberg D."/>
            <person name="Schleenbecker U."/>
            <person name="Ruckert C."/>
            <person name="Wolfel R."/>
            <person name="Grass G."/>
        </authorList>
    </citation>
    <scope>NUCLEOTIDE SEQUENCE [LARGE SCALE GENOMIC DNA]</scope>
    <source>
        <strain evidence="3 4">7537-G1</strain>
    </source>
</reference>
<dbReference type="AlphaFoldDB" id="A0A268EDQ8"/>
<feature type="transmembrane region" description="Helical" evidence="1">
    <location>
        <begin position="95"/>
        <end position="114"/>
    </location>
</feature>
<proteinExistence type="predicted"/>
<evidence type="ECO:0000259" key="2">
    <source>
        <dbReference type="Pfam" id="PF13490"/>
    </source>
</evidence>
<feature type="domain" description="Putative zinc-finger" evidence="2">
    <location>
        <begin position="22"/>
        <end position="56"/>
    </location>
</feature>
<evidence type="ECO:0000313" key="3">
    <source>
        <dbReference type="EMBL" id="PAD71247.1"/>
    </source>
</evidence>
<dbReference type="Proteomes" id="UP000215596">
    <property type="component" value="Unassembled WGS sequence"/>
</dbReference>
<dbReference type="Pfam" id="PF13490">
    <property type="entry name" value="zf-HC2"/>
    <property type="match status" value="1"/>
</dbReference>
<name>A0A268EDQ8_9BACL</name>
<evidence type="ECO:0000313" key="4">
    <source>
        <dbReference type="Proteomes" id="UP000215596"/>
    </source>
</evidence>
<protein>
    <recommendedName>
        <fullName evidence="2">Putative zinc-finger domain-containing protein</fullName>
    </recommendedName>
</protein>
<keyword evidence="1" id="KW-0812">Transmembrane</keyword>
<keyword evidence="1" id="KW-1133">Transmembrane helix</keyword>